<name>A0A381VQT4_9ZZZZ</name>
<dbReference type="PIRSF" id="PIRSF006060">
    <property type="entry name" value="AA_transporter"/>
    <property type="match status" value="1"/>
</dbReference>
<feature type="transmembrane region" description="Helical" evidence="5">
    <location>
        <begin position="276"/>
        <end position="297"/>
    </location>
</feature>
<dbReference type="GO" id="GO:0016020">
    <property type="term" value="C:membrane"/>
    <property type="evidence" value="ECO:0007669"/>
    <property type="project" value="UniProtKB-SubCell"/>
</dbReference>
<reference evidence="6" key="1">
    <citation type="submission" date="2018-05" db="EMBL/GenBank/DDBJ databases">
        <authorList>
            <person name="Lanie J.A."/>
            <person name="Ng W.-L."/>
            <person name="Kazmierczak K.M."/>
            <person name="Andrzejewski T.M."/>
            <person name="Davidsen T.M."/>
            <person name="Wayne K.J."/>
            <person name="Tettelin H."/>
            <person name="Glass J.I."/>
            <person name="Rusch D."/>
            <person name="Podicherti R."/>
            <person name="Tsui H.-C.T."/>
            <person name="Winkler M.E."/>
        </authorList>
    </citation>
    <scope>NUCLEOTIDE SEQUENCE</scope>
</reference>
<accession>A0A381VQT4</accession>
<feature type="transmembrane region" description="Helical" evidence="5">
    <location>
        <begin position="197"/>
        <end position="214"/>
    </location>
</feature>
<evidence type="ECO:0000256" key="3">
    <source>
        <dbReference type="ARBA" id="ARBA00022989"/>
    </source>
</evidence>
<evidence type="ECO:0008006" key="7">
    <source>
        <dbReference type="Google" id="ProtNLM"/>
    </source>
</evidence>
<evidence type="ECO:0000256" key="5">
    <source>
        <dbReference type="SAM" id="Phobius"/>
    </source>
</evidence>
<dbReference type="GO" id="GO:0015179">
    <property type="term" value="F:L-amino acid transmembrane transporter activity"/>
    <property type="evidence" value="ECO:0007669"/>
    <property type="project" value="TreeGrafter"/>
</dbReference>
<evidence type="ECO:0000256" key="4">
    <source>
        <dbReference type="ARBA" id="ARBA00023136"/>
    </source>
</evidence>
<keyword evidence="4 5" id="KW-0472">Membrane</keyword>
<dbReference type="PANTHER" id="PTHR11785:SF512">
    <property type="entry name" value="SOBREMESA, ISOFORM B"/>
    <property type="match status" value="1"/>
</dbReference>
<evidence type="ECO:0000256" key="2">
    <source>
        <dbReference type="ARBA" id="ARBA00022692"/>
    </source>
</evidence>
<feature type="transmembrane region" description="Helical" evidence="5">
    <location>
        <begin position="130"/>
        <end position="148"/>
    </location>
</feature>
<protein>
    <recommendedName>
        <fullName evidence="7">Amino acid permease/ SLC12A domain-containing protein</fullName>
    </recommendedName>
</protein>
<feature type="transmembrane region" description="Helical" evidence="5">
    <location>
        <begin position="12"/>
        <end position="31"/>
    </location>
</feature>
<gene>
    <name evidence="6" type="ORF">METZ01_LOCUS95550</name>
</gene>
<feature type="transmembrane region" description="Helical" evidence="5">
    <location>
        <begin position="160"/>
        <end position="177"/>
    </location>
</feature>
<feature type="non-terminal residue" evidence="6">
    <location>
        <position position="346"/>
    </location>
</feature>
<dbReference type="AlphaFoldDB" id="A0A381VQT4"/>
<dbReference type="EMBL" id="UINC01009524">
    <property type="protein sequence ID" value="SVA42696.1"/>
    <property type="molecule type" value="Genomic_DNA"/>
</dbReference>
<keyword evidence="2 5" id="KW-0812">Transmembrane</keyword>
<evidence type="ECO:0000256" key="1">
    <source>
        <dbReference type="ARBA" id="ARBA00004141"/>
    </source>
</evidence>
<proteinExistence type="predicted"/>
<feature type="transmembrane region" description="Helical" evidence="5">
    <location>
        <begin position="37"/>
        <end position="60"/>
    </location>
</feature>
<feature type="transmembrane region" description="Helical" evidence="5">
    <location>
        <begin position="235"/>
        <end position="256"/>
    </location>
</feature>
<dbReference type="InterPro" id="IPR002293">
    <property type="entry name" value="AA/rel_permease1"/>
</dbReference>
<dbReference type="Pfam" id="PF13520">
    <property type="entry name" value="AA_permease_2"/>
    <property type="match status" value="1"/>
</dbReference>
<dbReference type="Gene3D" id="1.20.1740.10">
    <property type="entry name" value="Amino acid/polyamine transporter I"/>
    <property type="match status" value="1"/>
</dbReference>
<keyword evidence="3 5" id="KW-1133">Transmembrane helix</keyword>
<evidence type="ECO:0000313" key="6">
    <source>
        <dbReference type="EMBL" id="SVA42696.1"/>
    </source>
</evidence>
<feature type="transmembrane region" description="Helical" evidence="5">
    <location>
        <begin position="81"/>
        <end position="102"/>
    </location>
</feature>
<dbReference type="PANTHER" id="PTHR11785">
    <property type="entry name" value="AMINO ACID TRANSPORTER"/>
    <property type="match status" value="1"/>
</dbReference>
<comment type="subcellular location">
    <subcellularLocation>
        <location evidence="1">Membrane</location>
        <topology evidence="1">Multi-pass membrane protein</topology>
    </subcellularLocation>
</comment>
<sequence length="346" mass="36980">MHSASPELKRSLGIFDGIGLLVGITIGAGIYSTPQIIAAYLSSYGTIMLLWIGVALFVYVGSLIYAELGSRFPETGGEYVYILKAFGPFWGFLFGWAQLFIIRTSPAAGLSLVTANYIGFFIDLNRTEKIIIALSVLALFGALNVAGVNKASFYNKFSSAVKIGGLAILGVVGMLLLNGNGDFLSQTAHPTATLGPVGNVIAALMLVLFSYIGWDRVGYVAGEMKNPRRVIPLSMFLGMGIIIALYLLMNTLYHATLGMEGMRGSTIVASDAAVKIFGSVGAAVVSLLVIVSATGSINGTIMSASRVYYAMARDGLLFKWLDYIHPRFQTPTRAIFAHCVWGAVIL</sequence>
<organism evidence="6">
    <name type="scientific">marine metagenome</name>
    <dbReference type="NCBI Taxonomy" id="408172"/>
    <lineage>
        <taxon>unclassified sequences</taxon>
        <taxon>metagenomes</taxon>
        <taxon>ecological metagenomes</taxon>
    </lineage>
</organism>
<dbReference type="InterPro" id="IPR050598">
    <property type="entry name" value="AminoAcid_Transporter"/>
</dbReference>